<dbReference type="Gene3D" id="2.30.110.50">
    <property type="match status" value="1"/>
</dbReference>
<dbReference type="Gene3D" id="4.10.220.110">
    <property type="match status" value="1"/>
</dbReference>
<evidence type="ECO:0000259" key="4">
    <source>
        <dbReference type="Pfam" id="PF13296"/>
    </source>
</evidence>
<protein>
    <submittedName>
        <fullName evidence="5">Type VI secretion system secreted protein VgrG</fullName>
    </submittedName>
</protein>
<dbReference type="SUPFAM" id="SSF69255">
    <property type="entry name" value="gp5 N-terminal domain-like"/>
    <property type="match status" value="1"/>
</dbReference>
<dbReference type="NCBIfam" id="TIGR03361">
    <property type="entry name" value="VI_Rhs_Vgr"/>
    <property type="match status" value="1"/>
</dbReference>
<dbReference type="AlphaFoldDB" id="A0A1C6Z2M9"/>
<evidence type="ECO:0000313" key="6">
    <source>
        <dbReference type="Proteomes" id="UP000094844"/>
    </source>
</evidence>
<dbReference type="Gene3D" id="2.40.50.230">
    <property type="entry name" value="Gp5 N-terminal domain"/>
    <property type="match status" value="1"/>
</dbReference>
<dbReference type="EMBL" id="FMIQ01000054">
    <property type="protein sequence ID" value="SCM53208.1"/>
    <property type="molecule type" value="Genomic_DNA"/>
</dbReference>
<evidence type="ECO:0000259" key="2">
    <source>
        <dbReference type="Pfam" id="PF04717"/>
    </source>
</evidence>
<dbReference type="InterPro" id="IPR018769">
    <property type="entry name" value="VgrG2_DUF2345"/>
</dbReference>
<evidence type="ECO:0000256" key="1">
    <source>
        <dbReference type="ARBA" id="ARBA00005558"/>
    </source>
</evidence>
<gene>
    <name evidence="5" type="ORF">BN1044_02698</name>
</gene>
<organism evidence="5 6">
    <name type="scientific">Hafnia alvei</name>
    <dbReference type="NCBI Taxonomy" id="569"/>
    <lineage>
        <taxon>Bacteria</taxon>
        <taxon>Pseudomonadati</taxon>
        <taxon>Pseudomonadota</taxon>
        <taxon>Gammaproteobacteria</taxon>
        <taxon>Enterobacterales</taxon>
        <taxon>Hafniaceae</taxon>
        <taxon>Hafnia</taxon>
    </lineage>
</organism>
<dbReference type="Gene3D" id="3.55.50.10">
    <property type="entry name" value="Baseplate protein-like domains"/>
    <property type="match status" value="1"/>
</dbReference>
<dbReference type="Pfam" id="PF13296">
    <property type="entry name" value="T6SS_Vgr"/>
    <property type="match status" value="1"/>
</dbReference>
<dbReference type="InterPro" id="IPR006531">
    <property type="entry name" value="Gp5/Vgr_OB"/>
</dbReference>
<dbReference type="Proteomes" id="UP000094844">
    <property type="component" value="Unassembled WGS sequence"/>
</dbReference>
<dbReference type="InterPro" id="IPR028244">
    <property type="entry name" value="T6SS_Rhs_Vgr_dom"/>
</dbReference>
<comment type="similarity">
    <text evidence="1">Belongs to the VgrG protein family.</text>
</comment>
<proteinExistence type="inferred from homology"/>
<reference evidence="5 6" key="1">
    <citation type="submission" date="2016-09" db="EMBL/GenBank/DDBJ databases">
        <authorList>
            <person name="Capua I."/>
            <person name="De Benedictis P."/>
            <person name="Joannis T."/>
            <person name="Lombin L.H."/>
            <person name="Cattoli G."/>
        </authorList>
    </citation>
    <scope>NUCLEOTIDE SEQUENCE [LARGE SCALE GENOMIC DNA]</scope>
    <source>
        <strain evidence="5 6">GB001</strain>
    </source>
</reference>
<dbReference type="InterPro" id="IPR037026">
    <property type="entry name" value="Vgr_OB-fold_dom_sf"/>
</dbReference>
<dbReference type="InterPro" id="IPR017847">
    <property type="entry name" value="T6SS_RhsGE_Vgr_subset"/>
</dbReference>
<accession>A0A1C6Z2M9</accession>
<evidence type="ECO:0000313" key="5">
    <source>
        <dbReference type="EMBL" id="SCM53208.1"/>
    </source>
</evidence>
<feature type="domain" description="Gp5/Type VI secretion system Vgr protein OB-fold" evidence="2">
    <location>
        <begin position="410"/>
        <end position="474"/>
    </location>
</feature>
<sequence>MASHSPKETLNRYLLEILHSNVMTDVESFTGHEALSTPYRYTIRFTSPTKDISPKDILNQQATLLMRAPNTAWSSYLESSEKWLETRRIEGVFTAFERISTSADESLYEVELSHPLALLERTRRHAIYLDTTVPELVKQILKSHNFEGYEIDFDNLSCRYPHREMITQWGETDLQFIRRLLSEVGIWFRFEAHPEHAFIIVMVFADNQQRYIFDHKINHINTSGLSSNSYAVHSLKARHCIVPAEVVVRNYDYRLGGAQTLETQADIARQDTTTYGSEYHYADIHHAPGDRWQQDQDAETTWFYARIRHEYLLNQQTQLSATADSPNVTPGMELTIAGDIPEAFASGFIVTSMVAKASRKNAYCVELSGIPYSEEICFRPERLPRPCISGTVPARVSSLTANDRYAHLDAKGRYWVKFDFDRQDEEKGHESMLVRLARPYAGDTYGHHFPLLDNTEVGIAFEGGDPERPYIAYAMHDEHNPDVVTHRNNTRNVIRTPANNKIRLEDKRGEEHIKVATELGKTQLNMGHLVNAEHALRGEGFEVRTDKKGTLRAAEGILVTTEPQTRAQGKQLDMSATVRQLEQALTLAKTLQQSASIAQATPVDATKQQQLQQALNGLSQPGMLHYADAGIAQVTPASLQLSAGEDMVLTAGNSSSINIFKNLSVAVGQGISAFARKLGIKLIAASGDVTMQAQKGAIGILADQQFSMTSVNGQMVLSAKKGLQLVCGGGGLRVNTDGSVEIFSPTKISQKAPVLVYQDGESVKTMAPAFESGTFARRFALHADGDPKQVIAHQKFRLTKSNGEAVEGITDAQGCSPLLDMTDLEQVTMELLHGETA</sequence>
<feature type="domain" description="Putative type VI secretion system Rhs element associated Vgr" evidence="4">
    <location>
        <begin position="495"/>
        <end position="595"/>
    </location>
</feature>
<dbReference type="RefSeq" id="WP_247650381.1">
    <property type="nucleotide sequence ID" value="NZ_FMIQ01000054.1"/>
</dbReference>
<dbReference type="Pfam" id="PF05954">
    <property type="entry name" value="Phage_GPD"/>
    <property type="match status" value="1"/>
</dbReference>
<dbReference type="Pfam" id="PF10106">
    <property type="entry name" value="DUF2345"/>
    <property type="match status" value="1"/>
</dbReference>
<dbReference type="NCBIfam" id="TIGR01646">
    <property type="entry name" value="vgr_GE"/>
    <property type="match status" value="1"/>
</dbReference>
<evidence type="ECO:0000259" key="3">
    <source>
        <dbReference type="Pfam" id="PF10106"/>
    </source>
</evidence>
<dbReference type="InterPro" id="IPR006533">
    <property type="entry name" value="T6SS_Vgr_RhsGE"/>
</dbReference>
<dbReference type="Pfam" id="PF04717">
    <property type="entry name" value="Phage_base_V"/>
    <property type="match status" value="1"/>
</dbReference>
<dbReference type="SUPFAM" id="SSF69279">
    <property type="entry name" value="Phage tail proteins"/>
    <property type="match status" value="2"/>
</dbReference>
<feature type="domain" description="DUF2345" evidence="3">
    <location>
        <begin position="612"/>
        <end position="752"/>
    </location>
</feature>
<name>A0A1C6Z2M9_HAFAL</name>